<proteinExistence type="predicted"/>
<accession>A0A8J1XX90</accession>
<dbReference type="GO" id="GO:0045814">
    <property type="term" value="P:negative regulation of gene expression, epigenetic"/>
    <property type="evidence" value="ECO:0007669"/>
    <property type="project" value="InterPro"/>
</dbReference>
<dbReference type="Proteomes" id="UP000749559">
    <property type="component" value="Unassembled WGS sequence"/>
</dbReference>
<dbReference type="InterPro" id="IPR046432">
    <property type="entry name" value="TASOR"/>
</dbReference>
<keyword evidence="4" id="KW-1185">Reference proteome</keyword>
<protein>
    <recommendedName>
        <fullName evidence="2">TASOR pseudo-PARP domain-containing protein</fullName>
    </recommendedName>
</protein>
<gene>
    <name evidence="3" type="ORF">OFUS_LOCUS19337</name>
</gene>
<reference evidence="3" key="1">
    <citation type="submission" date="2022-03" db="EMBL/GenBank/DDBJ databases">
        <authorList>
            <person name="Martin C."/>
        </authorList>
    </citation>
    <scope>NUCLEOTIDE SEQUENCE</scope>
</reference>
<evidence type="ECO:0000259" key="2">
    <source>
        <dbReference type="Pfam" id="PF12509"/>
    </source>
</evidence>
<feature type="non-terminal residue" evidence="3">
    <location>
        <position position="1"/>
    </location>
</feature>
<dbReference type="EMBL" id="CAIIXF020000009">
    <property type="protein sequence ID" value="CAH1794677.1"/>
    <property type="molecule type" value="Genomic_DNA"/>
</dbReference>
<dbReference type="GO" id="GO:0005654">
    <property type="term" value="C:nucleoplasm"/>
    <property type="evidence" value="ECO:0007669"/>
    <property type="project" value="TreeGrafter"/>
</dbReference>
<evidence type="ECO:0000256" key="1">
    <source>
        <dbReference type="SAM" id="MobiDB-lite"/>
    </source>
</evidence>
<dbReference type="Pfam" id="PF12509">
    <property type="entry name" value="DUF3715"/>
    <property type="match status" value="1"/>
</dbReference>
<dbReference type="OrthoDB" id="10054471at2759"/>
<evidence type="ECO:0000313" key="3">
    <source>
        <dbReference type="EMBL" id="CAH1794677.1"/>
    </source>
</evidence>
<dbReference type="PANTHER" id="PTHR16207">
    <property type="entry name" value="SET DOMAIN-CONTAINING PROTEIN"/>
    <property type="match status" value="1"/>
</dbReference>
<feature type="region of interest" description="Disordered" evidence="1">
    <location>
        <begin position="251"/>
        <end position="289"/>
    </location>
</feature>
<name>A0A8J1XX90_OWEFU</name>
<sequence>MSRHNELEHQYHIPNLNHTGFVLRDVRAGSQEEAEMKKIIANSRLFPDSTASLDKYELKRVQTVHNTHLAERFAEKKAEMKDQGCSPKELEEHFLFSLANSSGKAFSISKMGLRCHVRGKLGSQIGNDLKGVYIQKYSDVLFEHADWDTFYGPDIWVMVYKVIYGRVKYVPERRSDLMMKKVIPFTPALDPTPNHDCHMVLPSATSPRPWQHKSNDVSGMVYLYEYDDDCQHVVIPRQVLPSYILMYTKTNNNDNNNSSAFDKPPVLYESPKKPRGPHTPPNTPPNSSQAAQIMRKRNSDAENINSNSKRQKLSMSLSAKFGAVRQVTNQSEGPKIINNNNEPQVKCTKGTYGEYLQSKAQREALLSRNE</sequence>
<organism evidence="3 4">
    <name type="scientific">Owenia fusiformis</name>
    <name type="common">Polychaete worm</name>
    <dbReference type="NCBI Taxonomy" id="6347"/>
    <lineage>
        <taxon>Eukaryota</taxon>
        <taxon>Metazoa</taxon>
        <taxon>Spiralia</taxon>
        <taxon>Lophotrochozoa</taxon>
        <taxon>Annelida</taxon>
        <taxon>Polychaeta</taxon>
        <taxon>Sedentaria</taxon>
        <taxon>Canalipalpata</taxon>
        <taxon>Sabellida</taxon>
        <taxon>Oweniida</taxon>
        <taxon>Oweniidae</taxon>
        <taxon>Owenia</taxon>
    </lineage>
</organism>
<dbReference type="Gene3D" id="3.90.228.10">
    <property type="match status" value="1"/>
</dbReference>
<dbReference type="PANTHER" id="PTHR16207:SF11">
    <property type="entry name" value="SET DOMAIN-CONTAINING PROTEIN"/>
    <property type="match status" value="1"/>
</dbReference>
<dbReference type="AlphaFoldDB" id="A0A8J1XX90"/>
<comment type="caution">
    <text evidence="3">The sequence shown here is derived from an EMBL/GenBank/DDBJ whole genome shotgun (WGS) entry which is preliminary data.</text>
</comment>
<feature type="domain" description="TASOR pseudo-PARP" evidence="2">
    <location>
        <begin position="79"/>
        <end position="241"/>
    </location>
</feature>
<dbReference type="InterPro" id="IPR022188">
    <property type="entry name" value="TASOR_DUF3715"/>
</dbReference>
<evidence type="ECO:0000313" key="4">
    <source>
        <dbReference type="Proteomes" id="UP000749559"/>
    </source>
</evidence>